<evidence type="ECO:0000256" key="2">
    <source>
        <dbReference type="SAM" id="MobiDB-lite"/>
    </source>
</evidence>
<gene>
    <name evidence="4" type="ORF">XA68_13440</name>
</gene>
<sequence>MHCRPVVVGAATISAHIRPNMRLNTLGSILNAVAVTRASVIAWPPQTWNTTEEKALHGLTRRAPYPQDIEGTSRYQSQGPGFWRFEWVDNNYLQPGDRLARSSAPHYNCKDCDQRLTPASIQFLKDKKISHVISLNNEATSRSIKSELIKNGIAYTALPTRDFQAPTQEDLKTGYEAFKKNRHGTLVWCGYGHGRTGTMISALQILSNHDKPTGKKISHWEYKENHVETTDQIQLLDNLQKSLHTPNSHKHTGDVPEPVEKPVEAPGRFQTKEAAKDPAKLRSGQQPSNPKPAQESSKPVSGQVLPKWTPVLEPKKDAPKPNSGQQQTSKPAVDRPKRFDQPARSGAKPDMKAPKIIADAGPRSFKSFGSGPPRTSDKKFGSITPALTKPSSKGPKVVVGSIPGPRKPKLSGQRFGPGRMPPVIPAPRRISSPTQPSRNPGPVANLPLMSAGGAWRRIGVP</sequence>
<evidence type="ECO:0000256" key="1">
    <source>
        <dbReference type="ARBA" id="ARBA00022801"/>
    </source>
</evidence>
<dbReference type="OrthoDB" id="432447at2759"/>
<accession>A0A2A9PCK6</accession>
<feature type="compositionally biased region" description="Basic and acidic residues" evidence="2">
    <location>
        <begin position="251"/>
        <end position="262"/>
    </location>
</feature>
<dbReference type="InterPro" id="IPR057023">
    <property type="entry name" value="PTP-SAK"/>
</dbReference>
<name>A0A2A9PCK6_OPHUN</name>
<reference evidence="4 5" key="2">
    <citation type="journal article" date="2017" name="Sci. Rep.">
        <title>Ant-infecting Ophiocordyceps genomes reveal a high diversity of potential behavioral manipulation genes and a possible major role for enterotoxins.</title>
        <authorList>
            <person name="de Bekker C."/>
            <person name="Ohm R.A."/>
            <person name="Evans H.C."/>
            <person name="Brachmann A."/>
            <person name="Hughes D.P."/>
        </authorList>
    </citation>
    <scope>NUCLEOTIDE SEQUENCE [LARGE SCALE GENOMIC DNA]</scope>
    <source>
        <strain evidence="4 5">SC16a</strain>
    </source>
</reference>
<evidence type="ECO:0000313" key="4">
    <source>
        <dbReference type="EMBL" id="PFH58623.1"/>
    </source>
</evidence>
<dbReference type="AlphaFoldDB" id="A0A2A9PCK6"/>
<dbReference type="Gene3D" id="3.90.190.10">
    <property type="entry name" value="Protein tyrosine phosphatase superfamily"/>
    <property type="match status" value="1"/>
</dbReference>
<comment type="caution">
    <text evidence="4">The sequence shown here is derived from an EMBL/GenBank/DDBJ whole genome shotgun (WGS) entry which is preliminary data.</text>
</comment>
<dbReference type="Proteomes" id="UP000037136">
    <property type="component" value="Unassembled WGS sequence"/>
</dbReference>
<dbReference type="EMBL" id="LAZP02000274">
    <property type="protein sequence ID" value="PFH58623.1"/>
    <property type="molecule type" value="Genomic_DNA"/>
</dbReference>
<feature type="compositionally biased region" description="Basic and acidic residues" evidence="2">
    <location>
        <begin position="332"/>
        <end position="353"/>
    </location>
</feature>
<dbReference type="InterPro" id="IPR029021">
    <property type="entry name" value="Prot-tyrosine_phosphatase-like"/>
</dbReference>
<dbReference type="GO" id="GO:0016791">
    <property type="term" value="F:phosphatase activity"/>
    <property type="evidence" value="ECO:0007669"/>
    <property type="project" value="UniProtKB-ARBA"/>
</dbReference>
<feature type="region of interest" description="Disordered" evidence="2">
    <location>
        <begin position="243"/>
        <end position="262"/>
    </location>
</feature>
<dbReference type="Pfam" id="PF22784">
    <property type="entry name" value="PTP-SAK"/>
    <property type="match status" value="1"/>
</dbReference>
<evidence type="ECO:0000313" key="5">
    <source>
        <dbReference type="Proteomes" id="UP000037136"/>
    </source>
</evidence>
<feature type="domain" description="Swiss Army Knife protein DSP-PTPase phosphatase" evidence="3">
    <location>
        <begin position="118"/>
        <end position="241"/>
    </location>
</feature>
<evidence type="ECO:0000259" key="3">
    <source>
        <dbReference type="Pfam" id="PF22784"/>
    </source>
</evidence>
<proteinExistence type="predicted"/>
<feature type="compositionally biased region" description="Basic and acidic residues" evidence="2">
    <location>
        <begin position="270"/>
        <end position="280"/>
    </location>
</feature>
<feature type="region of interest" description="Disordered" evidence="2">
    <location>
        <begin position="267"/>
        <end position="461"/>
    </location>
</feature>
<dbReference type="STRING" id="268505.A0A2A9PCK6"/>
<keyword evidence="5" id="KW-1185">Reference proteome</keyword>
<keyword evidence="1" id="KW-0378">Hydrolase</keyword>
<dbReference type="SUPFAM" id="SSF52799">
    <property type="entry name" value="(Phosphotyrosine protein) phosphatases II"/>
    <property type="match status" value="1"/>
</dbReference>
<organism evidence="4 5">
    <name type="scientific">Ophiocordyceps unilateralis</name>
    <name type="common">Zombie-ant fungus</name>
    <name type="synonym">Torrubia unilateralis</name>
    <dbReference type="NCBI Taxonomy" id="268505"/>
    <lineage>
        <taxon>Eukaryota</taxon>
        <taxon>Fungi</taxon>
        <taxon>Dikarya</taxon>
        <taxon>Ascomycota</taxon>
        <taxon>Pezizomycotina</taxon>
        <taxon>Sordariomycetes</taxon>
        <taxon>Hypocreomycetidae</taxon>
        <taxon>Hypocreales</taxon>
        <taxon>Ophiocordycipitaceae</taxon>
        <taxon>Ophiocordyceps</taxon>
    </lineage>
</organism>
<protein>
    <recommendedName>
        <fullName evidence="3">Swiss Army Knife protein DSP-PTPase phosphatase domain-containing protein</fullName>
    </recommendedName>
</protein>
<reference evidence="4 5" key="1">
    <citation type="journal article" date="2015" name="BMC Genomics">
        <title>Gene expression during zombie ant biting behavior reflects the complexity underlying fungal parasitic behavioral manipulation.</title>
        <authorList>
            <person name="de Bekker C."/>
            <person name="Ohm R.A."/>
            <person name="Loreto R.G."/>
            <person name="Sebastian A."/>
            <person name="Albert I."/>
            <person name="Merrow M."/>
            <person name="Brachmann A."/>
            <person name="Hughes D.P."/>
        </authorList>
    </citation>
    <scope>NUCLEOTIDE SEQUENCE [LARGE SCALE GENOMIC DNA]</scope>
    <source>
        <strain evidence="4 5">SC16a</strain>
    </source>
</reference>